<feature type="domain" description="DNA-directed RNA polymerase subunit 2 hybrid-binding" evidence="17">
    <location>
        <begin position="493"/>
        <end position="734"/>
    </location>
</feature>
<keyword evidence="7" id="KW-0934">Plastid</keyword>
<dbReference type="InterPro" id="IPR007645">
    <property type="entry name" value="RNA_pol_Rpb2_3"/>
</dbReference>
<evidence type="ECO:0000259" key="18">
    <source>
        <dbReference type="Pfam" id="PF04565"/>
    </source>
</evidence>
<dbReference type="Gene3D" id="2.40.270.10">
    <property type="entry name" value="DNA-directed RNA polymerase, subunit 2, domain 6"/>
    <property type="match status" value="1"/>
</dbReference>
<dbReference type="EMBL" id="JADAQX010000767">
    <property type="protein sequence ID" value="KAF8819418.1"/>
    <property type="molecule type" value="Genomic_DNA"/>
</dbReference>
<comment type="caution">
    <text evidence="19">The sequence shown here is derived from an EMBL/GenBank/DDBJ whole genome shotgun (WGS) entry which is preliminary data.</text>
</comment>
<evidence type="ECO:0000256" key="1">
    <source>
        <dbReference type="ARBA" id="ARBA00004026"/>
    </source>
</evidence>
<evidence type="ECO:0000256" key="2">
    <source>
        <dbReference type="ARBA" id="ARBA00004467"/>
    </source>
</evidence>
<dbReference type="InterPro" id="IPR042107">
    <property type="entry name" value="DNA-dir_RNA_pol_bsu_ext_1_sf"/>
</dbReference>
<evidence type="ECO:0000256" key="6">
    <source>
        <dbReference type="ARBA" id="ARBA00022478"/>
    </source>
</evidence>
<evidence type="ECO:0000256" key="15">
    <source>
        <dbReference type="ARBA" id="ARBA00048552"/>
    </source>
</evidence>
<evidence type="ECO:0000259" key="17">
    <source>
        <dbReference type="Pfam" id="PF00562"/>
    </source>
</evidence>
<evidence type="ECO:0000256" key="12">
    <source>
        <dbReference type="ARBA" id="ARBA00026088"/>
    </source>
</evidence>
<dbReference type="Gene3D" id="2.30.150.10">
    <property type="entry name" value="DNA-directed RNA polymerase, beta subunit, external 1 domain"/>
    <property type="match status" value="1"/>
</dbReference>
<dbReference type="InterPro" id="IPR037033">
    <property type="entry name" value="DNA-dir_RNAP_su2_hyb_sf"/>
</dbReference>
<evidence type="ECO:0000256" key="7">
    <source>
        <dbReference type="ARBA" id="ARBA00022640"/>
    </source>
</evidence>
<comment type="catalytic activity">
    <reaction evidence="15">
        <text>RNA(n) + a ribonucleoside 5'-triphosphate = RNA(n+1) + diphosphate</text>
        <dbReference type="Rhea" id="RHEA:21248"/>
        <dbReference type="Rhea" id="RHEA-COMP:14527"/>
        <dbReference type="Rhea" id="RHEA-COMP:17342"/>
        <dbReference type="ChEBI" id="CHEBI:33019"/>
        <dbReference type="ChEBI" id="CHEBI:61557"/>
        <dbReference type="ChEBI" id="CHEBI:140395"/>
        <dbReference type="EC" id="2.7.7.6"/>
    </reaction>
</comment>
<evidence type="ECO:0000256" key="11">
    <source>
        <dbReference type="ARBA" id="ARBA00023163"/>
    </source>
</evidence>
<keyword evidence="8" id="KW-0808">Transferase</keyword>
<comment type="subunit">
    <text evidence="12">In plastids the minimal PEP RNA polymerase catalytic core is composed of four subunits: alpha, beta, beta', and beta''. When a (nuclear-encoded) sigma factor is associated with the core the holoenzyme is formed, which can initiate transcription.</text>
</comment>
<evidence type="ECO:0000256" key="4">
    <source>
        <dbReference type="ARBA" id="ARBA00012418"/>
    </source>
</evidence>
<evidence type="ECO:0000256" key="5">
    <source>
        <dbReference type="ARBA" id="ARBA00021955"/>
    </source>
</evidence>
<dbReference type="PANTHER" id="PTHR20856">
    <property type="entry name" value="DNA-DIRECTED RNA POLYMERASE I SUBUNIT 2"/>
    <property type="match status" value="1"/>
</dbReference>
<evidence type="ECO:0000256" key="14">
    <source>
        <dbReference type="ARBA" id="ARBA00032782"/>
    </source>
</evidence>
<keyword evidence="9" id="KW-0548">Nucleotidyltransferase</keyword>
<evidence type="ECO:0000313" key="20">
    <source>
        <dbReference type="Proteomes" id="UP000823046"/>
    </source>
</evidence>
<evidence type="ECO:0000256" key="3">
    <source>
        <dbReference type="ARBA" id="ARBA00006835"/>
    </source>
</evidence>
<feature type="domain" description="RNA polymerase Rpb2" evidence="18">
    <location>
        <begin position="292"/>
        <end position="350"/>
    </location>
</feature>
<organism evidence="19 20">
    <name type="scientific">Cardiosporidium cionae</name>
    <dbReference type="NCBI Taxonomy" id="476202"/>
    <lineage>
        <taxon>Eukaryota</taxon>
        <taxon>Sar</taxon>
        <taxon>Alveolata</taxon>
        <taxon>Apicomplexa</taxon>
        <taxon>Aconoidasida</taxon>
        <taxon>Nephromycida</taxon>
        <taxon>Cardiosporidium</taxon>
    </lineage>
</organism>
<dbReference type="InterPro" id="IPR015712">
    <property type="entry name" value="DNA-dir_RNA_pol_su2"/>
</dbReference>
<proteinExistence type="inferred from homology"/>
<name>A0ABQ7J606_9APIC</name>
<comment type="function">
    <text evidence="1">DNA-dependent RNA polymerase catalyzes the transcription of DNA into RNA using the four ribonucleoside triphosphates as substrates.</text>
</comment>
<gene>
    <name evidence="19" type="ORF">IE077_001054</name>
</gene>
<comment type="subcellular location">
    <subcellularLocation>
        <location evidence="2">Plastid</location>
        <location evidence="2">Apicoplast</location>
    </subcellularLocation>
</comment>
<evidence type="ECO:0000256" key="16">
    <source>
        <dbReference type="RuleBase" id="RU000434"/>
    </source>
</evidence>
<evidence type="ECO:0000256" key="9">
    <source>
        <dbReference type="ARBA" id="ARBA00022695"/>
    </source>
</evidence>
<dbReference type="InterPro" id="IPR014724">
    <property type="entry name" value="RNA_pol_RPB2_OB-fold"/>
</dbReference>
<dbReference type="InterPro" id="IPR007120">
    <property type="entry name" value="DNA-dir_RNAP_su2_dom"/>
</dbReference>
<evidence type="ECO:0000256" key="10">
    <source>
        <dbReference type="ARBA" id="ARBA00022887"/>
    </source>
</evidence>
<keyword evidence="11" id="KW-0804">Transcription</keyword>
<dbReference type="Gene3D" id="3.90.1100.10">
    <property type="match status" value="1"/>
</dbReference>
<dbReference type="SUPFAM" id="SSF64484">
    <property type="entry name" value="beta and beta-prime subunits of DNA dependent RNA-polymerase"/>
    <property type="match status" value="1"/>
</dbReference>
<dbReference type="EC" id="2.7.7.6" evidence="4"/>
<evidence type="ECO:0000256" key="8">
    <source>
        <dbReference type="ARBA" id="ARBA00022679"/>
    </source>
</evidence>
<dbReference type="Gene3D" id="2.40.50.100">
    <property type="match status" value="1"/>
</dbReference>
<dbReference type="Pfam" id="PF04565">
    <property type="entry name" value="RNA_pol_Rpb2_3"/>
    <property type="match status" value="1"/>
</dbReference>
<dbReference type="Gene3D" id="2.40.50.150">
    <property type="match status" value="1"/>
</dbReference>
<protein>
    <recommendedName>
        <fullName evidence="5">DNA-directed RNA polymerase subunit beta</fullName>
        <ecNumber evidence="4">2.7.7.6</ecNumber>
    </recommendedName>
    <alternativeName>
        <fullName evidence="14">PEP</fullName>
    </alternativeName>
    <alternativeName>
        <fullName evidence="13">Plastid-encoded RNA polymerase subunit beta</fullName>
    </alternativeName>
</protein>
<evidence type="ECO:0000313" key="19">
    <source>
        <dbReference type="EMBL" id="KAF8819418.1"/>
    </source>
</evidence>
<dbReference type="Pfam" id="PF00562">
    <property type="entry name" value="RNA_pol_Rpb2_6"/>
    <property type="match status" value="1"/>
</dbReference>
<evidence type="ECO:0000256" key="13">
    <source>
        <dbReference type="ARBA" id="ARBA00031090"/>
    </source>
</evidence>
<reference evidence="19 20" key="1">
    <citation type="journal article" date="2020" name="bioRxiv">
        <title>Metabolic contributions of an alphaproteobacterial endosymbiont in the apicomplexan Cardiosporidium cionae.</title>
        <authorList>
            <person name="Hunter E.S."/>
            <person name="Paight C.J."/>
            <person name="Lane C.E."/>
        </authorList>
    </citation>
    <scope>NUCLEOTIDE SEQUENCE [LARGE SCALE GENOMIC DNA]</scope>
    <source>
        <strain evidence="19">ESH_2018</strain>
    </source>
</reference>
<feature type="non-terminal residue" evidence="19">
    <location>
        <position position="1"/>
    </location>
</feature>
<accession>A0ABQ7J606</accession>
<keyword evidence="10" id="KW-0933">Apicoplast</keyword>
<sequence>LNKTIIFHIQNLRLNTTNLDLNLNVFNPKYNPFYRIILPFTFITSSKITHHNLILFQFPKLDLNGNIILNGLKKTYISRLKRTEGFYFTTTTIRGNLVYRVFILFNSLTNKDIMLFSRYGFSLSLKQILKQTYDNYISIISKPSFNLDTLISLVDIFDLNNNCCSFNTNITSLYKIKTPFTNLFKQKLDNLFGYDVRNQMTFLSKDLINLLDLLFDFKFNTKSVPIIDNFCNKKLESITDIIINQTHLIVEKRLQGLINHIKTNNEDSISLLNNKKLIPNFKEVFTINPLIQYLDQINTLSEFMHKMKLTKTNLQHIKDVKIRDIKRSEVGKICLIDTTEGDSSGLIVYLPHNIIQNKNGFLETPYKLNSHEIENTRIKTLDSISQEHTTLQFTKPSKRKNLHFNTLNSVTFVKNFLELESVKNLSCQFIPESSFFSLAENFIPFFFYNDPTRSLMGSKMQMQSVPLIYKQNVNILTGKEQLLNRKNSNLIYALQEGVVTYTSSYKINIRDIYNREVSYYLNNYKFSNQNTLHNSTPLVWVGERVTTGQLLAINQDFEGNEFSIGNNLLVLYGSFIGYDFEDALILNKTVVKNNIFSSLHMDIYDIPFEVSSYQAPEFTSIKIPKYSQYVKRNLNSFGIIKEGSKILEKDLILAKCTLNELGYTKESLKHFLFTLFGSKLRNIKDTSTCLSLGNGGRVVKIESITDKKMLNNNHYLKLRFFIIKQRLLEVGDKL</sequence>
<keyword evidence="20" id="KW-1185">Reference proteome</keyword>
<comment type="similarity">
    <text evidence="3 16">Belongs to the RNA polymerase beta chain family.</text>
</comment>
<dbReference type="Proteomes" id="UP000823046">
    <property type="component" value="Unassembled WGS sequence"/>
</dbReference>
<keyword evidence="6" id="KW-0240">DNA-directed RNA polymerase</keyword>